<proteinExistence type="predicted"/>
<evidence type="ECO:0000313" key="1">
    <source>
        <dbReference type="EMBL" id="RIH75718.1"/>
    </source>
</evidence>
<dbReference type="Gene3D" id="3.40.50.10320">
    <property type="entry name" value="LmbE-like"/>
    <property type="match status" value="1"/>
</dbReference>
<dbReference type="Proteomes" id="UP000266089">
    <property type="component" value="Unassembled WGS sequence"/>
</dbReference>
<reference evidence="1 2" key="1">
    <citation type="submission" date="2018-08" db="EMBL/GenBank/DDBJ databases">
        <title>Meiothermus cateniformans JCM 15151 genome sequencing project.</title>
        <authorList>
            <person name="Da Costa M.S."/>
            <person name="Albuquerque L."/>
            <person name="Raposo P."/>
            <person name="Froufe H.J.C."/>
            <person name="Barroso C.S."/>
            <person name="Egas C."/>
        </authorList>
    </citation>
    <scope>NUCLEOTIDE SEQUENCE [LARGE SCALE GENOMIC DNA]</scope>
    <source>
        <strain evidence="1 2">JCM 15151</strain>
    </source>
</reference>
<dbReference type="AlphaFoldDB" id="A0A399DWU4"/>
<dbReference type="PANTHER" id="PTHR12993:SF11">
    <property type="entry name" value="N-ACETYLGLUCOSAMINYL-PHOSPHATIDYLINOSITOL DE-N-ACETYLASE"/>
    <property type="match status" value="1"/>
</dbReference>
<dbReference type="OrthoDB" id="9790023at2"/>
<evidence type="ECO:0000313" key="2">
    <source>
        <dbReference type="Proteomes" id="UP000266089"/>
    </source>
</evidence>
<dbReference type="InterPro" id="IPR024078">
    <property type="entry name" value="LmbE-like_dom_sf"/>
</dbReference>
<dbReference type="EC" id="3.5.1.115" evidence="1"/>
<gene>
    <name evidence="1" type="primary">mca_2</name>
    <name evidence="1" type="ORF">Mcate_02084</name>
</gene>
<organism evidence="1 2">
    <name type="scientific">Meiothermus taiwanensis</name>
    <dbReference type="NCBI Taxonomy" id="172827"/>
    <lineage>
        <taxon>Bacteria</taxon>
        <taxon>Thermotogati</taxon>
        <taxon>Deinococcota</taxon>
        <taxon>Deinococci</taxon>
        <taxon>Thermales</taxon>
        <taxon>Thermaceae</taxon>
        <taxon>Meiothermus</taxon>
    </lineage>
</organism>
<name>A0A399DWU4_9DEIN</name>
<dbReference type="InterPro" id="IPR003737">
    <property type="entry name" value="GlcNAc_PI_deacetylase-related"/>
</dbReference>
<sequence>MADLPPILAVFAHPDDEAFPTGGTLAHYARQGHPVYLACATRGEAGQLKDPALPVEDMGAWRTRELEASCRALGLQPPIFLGYHDSGCNERLRRDDPQALHNANLWEVEAKIRELIAKLQPKILITFDPHGGYGHPDHLVIHRATTAAFFSTGHLPNPPARLFYSVFTSEYAAAMQQSGQANSILGGLDPQVFGVAENTLAVRMNVQAYLPQKRAAIAAHRSQFTERIEAMNATLEQQTLMEQLISVETFALGGTRGPIPRWPLQDLFDGL</sequence>
<protein>
    <submittedName>
        <fullName evidence="1">Mycothiol S-conjugate amidase</fullName>
        <ecNumber evidence="1">3.5.1.115</ecNumber>
    </submittedName>
</protein>
<dbReference type="RefSeq" id="WP_043982774.1">
    <property type="nucleotide sequence ID" value="NZ_JBHSXZ010000062.1"/>
</dbReference>
<keyword evidence="1" id="KW-0378">Hydrolase</keyword>
<dbReference type="Pfam" id="PF02585">
    <property type="entry name" value="PIG-L"/>
    <property type="match status" value="1"/>
</dbReference>
<accession>A0A399DWU4</accession>
<dbReference type="PANTHER" id="PTHR12993">
    <property type="entry name" value="N-ACETYLGLUCOSAMINYL-PHOSPHATIDYLINOSITOL DE-N-ACETYLASE-RELATED"/>
    <property type="match status" value="1"/>
</dbReference>
<dbReference type="EMBL" id="QWKX01000059">
    <property type="protein sequence ID" value="RIH75718.1"/>
    <property type="molecule type" value="Genomic_DNA"/>
</dbReference>
<dbReference type="GO" id="GO:0016811">
    <property type="term" value="F:hydrolase activity, acting on carbon-nitrogen (but not peptide) bonds, in linear amides"/>
    <property type="evidence" value="ECO:0007669"/>
    <property type="project" value="TreeGrafter"/>
</dbReference>
<dbReference type="SUPFAM" id="SSF102588">
    <property type="entry name" value="LmbE-like"/>
    <property type="match status" value="1"/>
</dbReference>
<comment type="caution">
    <text evidence="1">The sequence shown here is derived from an EMBL/GenBank/DDBJ whole genome shotgun (WGS) entry which is preliminary data.</text>
</comment>